<evidence type="ECO:0000256" key="2">
    <source>
        <dbReference type="ARBA" id="ARBA00022448"/>
    </source>
</evidence>
<keyword evidence="5 9" id="KW-0653">Protein transport</keyword>
<dbReference type="GO" id="GO:0009306">
    <property type="term" value="P:protein secretion"/>
    <property type="evidence" value="ECO:0007669"/>
    <property type="project" value="UniProtKB-UniRule"/>
</dbReference>
<keyword evidence="2 9" id="KW-0813">Transport</keyword>
<protein>
    <recommendedName>
        <fullName evidence="9">Protein translocase subunit SecE</fullName>
    </recommendedName>
</protein>
<evidence type="ECO:0000256" key="3">
    <source>
        <dbReference type="ARBA" id="ARBA00022475"/>
    </source>
</evidence>
<dbReference type="NCBIfam" id="TIGR00964">
    <property type="entry name" value="secE_bact"/>
    <property type="match status" value="1"/>
</dbReference>
<dbReference type="Gene3D" id="1.20.5.1030">
    <property type="entry name" value="Preprotein translocase secy subunit"/>
    <property type="match status" value="1"/>
</dbReference>
<name>A0A1Q2HSR8_9BACT</name>
<evidence type="ECO:0000256" key="7">
    <source>
        <dbReference type="ARBA" id="ARBA00023010"/>
    </source>
</evidence>
<dbReference type="AlphaFoldDB" id="A0A1Q2HSR8"/>
<dbReference type="GO" id="GO:0006605">
    <property type="term" value="P:protein targeting"/>
    <property type="evidence" value="ECO:0007669"/>
    <property type="project" value="UniProtKB-UniRule"/>
</dbReference>
<dbReference type="RefSeq" id="WP_077541388.1">
    <property type="nucleotide sequence ID" value="NZ_CP019633.1"/>
</dbReference>
<keyword evidence="6 9" id="KW-1133">Transmembrane helix</keyword>
<reference evidence="11" key="1">
    <citation type="submission" date="2017-02" db="EMBL/GenBank/DDBJ databases">
        <title>Comparative genomics and description of representatives of a novel lineage of planctomycetes thriving in anoxic sediments.</title>
        <authorList>
            <person name="Spring S."/>
            <person name="Bunk B."/>
            <person name="Sproer C."/>
            <person name="Klenk H.-P."/>
        </authorList>
    </citation>
    <scope>NUCLEOTIDE SEQUENCE [LARGE SCALE GENOMIC DNA]</scope>
    <source>
        <strain evidence="11">L21-RPul-D3</strain>
    </source>
</reference>
<dbReference type="PANTHER" id="PTHR33910:SF1">
    <property type="entry name" value="PROTEIN TRANSLOCASE SUBUNIT SECE"/>
    <property type="match status" value="1"/>
</dbReference>
<keyword evidence="8 9" id="KW-0472">Membrane</keyword>
<evidence type="ECO:0000256" key="6">
    <source>
        <dbReference type="ARBA" id="ARBA00022989"/>
    </source>
</evidence>
<comment type="caution">
    <text evidence="9">Lacks conserved residue(s) required for the propagation of feature annotation.</text>
</comment>
<comment type="subcellular location">
    <subcellularLocation>
        <location evidence="1">Membrane</location>
    </subcellularLocation>
</comment>
<dbReference type="InterPro" id="IPR005807">
    <property type="entry name" value="SecE_bac"/>
</dbReference>
<keyword evidence="4 9" id="KW-0812">Transmembrane</keyword>
<keyword evidence="3 9" id="KW-1003">Cell membrane</keyword>
<evidence type="ECO:0000313" key="10">
    <source>
        <dbReference type="EMBL" id="AQQ10306.1"/>
    </source>
</evidence>
<gene>
    <name evidence="9" type="primary">secE</name>
    <name evidence="10" type="ORF">L21SP3_02137</name>
</gene>
<dbReference type="GO" id="GO:0065002">
    <property type="term" value="P:intracellular protein transmembrane transport"/>
    <property type="evidence" value="ECO:0007669"/>
    <property type="project" value="UniProtKB-UniRule"/>
</dbReference>
<dbReference type="GO" id="GO:0005886">
    <property type="term" value="C:plasma membrane"/>
    <property type="evidence" value="ECO:0007669"/>
    <property type="project" value="UniProtKB-UniRule"/>
</dbReference>
<comment type="similarity">
    <text evidence="9">Belongs to the SecE/SEC61-gamma family.</text>
</comment>
<proteinExistence type="inferred from homology"/>
<dbReference type="EMBL" id="CP019633">
    <property type="protein sequence ID" value="AQQ10306.1"/>
    <property type="molecule type" value="Genomic_DNA"/>
</dbReference>
<sequence>MQLYIYKRGQGYHTRLWTSLACFALACWGCYRLSEMLTMTENPWIEYMVPAALLAGLSWLIYSVQNKPSFADFLIESEGELKKVSWSSRAQIIASTMIVISVVVIISILLGAVDVGFRSMFEYVFKIYS</sequence>
<dbReference type="STRING" id="1940790.L21SP3_02137"/>
<dbReference type="Pfam" id="PF00584">
    <property type="entry name" value="SecE"/>
    <property type="match status" value="1"/>
</dbReference>
<organism evidence="10 11">
    <name type="scientific">Sedimentisphaera cyanobacteriorum</name>
    <dbReference type="NCBI Taxonomy" id="1940790"/>
    <lineage>
        <taxon>Bacteria</taxon>
        <taxon>Pseudomonadati</taxon>
        <taxon>Planctomycetota</taxon>
        <taxon>Phycisphaerae</taxon>
        <taxon>Sedimentisphaerales</taxon>
        <taxon>Sedimentisphaeraceae</taxon>
        <taxon>Sedimentisphaera</taxon>
    </lineage>
</organism>
<dbReference type="GO" id="GO:0008320">
    <property type="term" value="F:protein transmembrane transporter activity"/>
    <property type="evidence" value="ECO:0007669"/>
    <property type="project" value="UniProtKB-UniRule"/>
</dbReference>
<comment type="function">
    <text evidence="9">Essential subunit of the Sec protein translocation channel SecYEG. Clamps together the 2 halves of SecY. May contact the channel plug during translocation.</text>
</comment>
<evidence type="ECO:0000313" key="11">
    <source>
        <dbReference type="Proteomes" id="UP000188273"/>
    </source>
</evidence>
<comment type="subunit">
    <text evidence="9">Component of the Sec protein translocase complex. Heterotrimer consisting of SecY, SecE and SecG subunits. The heterotrimers can form oligomers, although 1 heterotrimer is thought to be able to translocate proteins. Interacts with the ribosome. Interacts with SecDF, and other proteins may be involved. Interacts with SecA.</text>
</comment>
<evidence type="ECO:0000256" key="8">
    <source>
        <dbReference type="ARBA" id="ARBA00023136"/>
    </source>
</evidence>
<feature type="transmembrane region" description="Helical" evidence="9">
    <location>
        <begin position="92"/>
        <end position="117"/>
    </location>
</feature>
<dbReference type="KEGG" id="pbu:L21SP3_02137"/>
<feature type="transmembrane region" description="Helical" evidence="9">
    <location>
        <begin position="43"/>
        <end position="62"/>
    </location>
</feature>
<dbReference type="PROSITE" id="PS51257">
    <property type="entry name" value="PROKAR_LIPOPROTEIN"/>
    <property type="match status" value="1"/>
</dbReference>
<dbReference type="Proteomes" id="UP000188273">
    <property type="component" value="Chromosome"/>
</dbReference>
<evidence type="ECO:0000256" key="5">
    <source>
        <dbReference type="ARBA" id="ARBA00022927"/>
    </source>
</evidence>
<evidence type="ECO:0000256" key="4">
    <source>
        <dbReference type="ARBA" id="ARBA00022692"/>
    </source>
</evidence>
<evidence type="ECO:0000256" key="9">
    <source>
        <dbReference type="HAMAP-Rule" id="MF_00422"/>
    </source>
</evidence>
<dbReference type="HAMAP" id="MF_00422">
    <property type="entry name" value="SecE"/>
    <property type="match status" value="1"/>
</dbReference>
<dbReference type="GO" id="GO:0043952">
    <property type="term" value="P:protein transport by the Sec complex"/>
    <property type="evidence" value="ECO:0007669"/>
    <property type="project" value="UniProtKB-UniRule"/>
</dbReference>
<accession>A0A1Q2HSR8</accession>
<keyword evidence="7 9" id="KW-0811">Translocation</keyword>
<keyword evidence="11" id="KW-1185">Reference proteome</keyword>
<evidence type="ECO:0000256" key="1">
    <source>
        <dbReference type="ARBA" id="ARBA00004370"/>
    </source>
</evidence>
<dbReference type="InterPro" id="IPR001901">
    <property type="entry name" value="Translocase_SecE/Sec61-g"/>
</dbReference>
<dbReference type="PANTHER" id="PTHR33910">
    <property type="entry name" value="PROTEIN TRANSLOCASE SUBUNIT SECE"/>
    <property type="match status" value="1"/>
</dbReference>
<dbReference type="InterPro" id="IPR038379">
    <property type="entry name" value="SecE_sf"/>
</dbReference>